<accession>A0A9Q0KIT6</accession>
<feature type="compositionally biased region" description="Gly residues" evidence="1">
    <location>
        <begin position="87"/>
        <end position="96"/>
    </location>
</feature>
<evidence type="ECO:0000313" key="2">
    <source>
        <dbReference type="EMBL" id="KAJ4971270.1"/>
    </source>
</evidence>
<gene>
    <name evidence="2" type="ORF">NE237_004369</name>
</gene>
<proteinExistence type="predicted"/>
<evidence type="ECO:0000313" key="3">
    <source>
        <dbReference type="Proteomes" id="UP001141806"/>
    </source>
</evidence>
<dbReference type="EMBL" id="JAMYWD010000005">
    <property type="protein sequence ID" value="KAJ4971270.1"/>
    <property type="molecule type" value="Genomic_DNA"/>
</dbReference>
<dbReference type="Proteomes" id="UP001141806">
    <property type="component" value="Unassembled WGS sequence"/>
</dbReference>
<sequence length="122" mass="12932">MRIWCCATISYGDDLLIWYFHKKYHNSLRQTELGCDTDGGKGGLLKGRGTWRRRQGTCMGQWGGPEGAGVPREGGGAWRGWGRAAPIGGGGSRGGGTWRGVFLEVAEGGREGSAHRGSAPGP</sequence>
<dbReference type="AlphaFoldDB" id="A0A9Q0KIT6"/>
<reference evidence="2" key="1">
    <citation type="journal article" date="2023" name="Plant J.">
        <title>The genome of the king protea, Protea cynaroides.</title>
        <authorList>
            <person name="Chang J."/>
            <person name="Duong T.A."/>
            <person name="Schoeman C."/>
            <person name="Ma X."/>
            <person name="Roodt D."/>
            <person name="Barker N."/>
            <person name="Li Z."/>
            <person name="Van de Peer Y."/>
            <person name="Mizrachi E."/>
        </authorList>
    </citation>
    <scope>NUCLEOTIDE SEQUENCE</scope>
    <source>
        <tissue evidence="2">Young leaves</tissue>
    </source>
</reference>
<comment type="caution">
    <text evidence="2">The sequence shown here is derived from an EMBL/GenBank/DDBJ whole genome shotgun (WGS) entry which is preliminary data.</text>
</comment>
<name>A0A9Q0KIT6_9MAGN</name>
<evidence type="ECO:0000256" key="1">
    <source>
        <dbReference type="SAM" id="MobiDB-lite"/>
    </source>
</evidence>
<protein>
    <submittedName>
        <fullName evidence="2">Uncharacterized protein</fullName>
    </submittedName>
</protein>
<keyword evidence="3" id="KW-1185">Reference proteome</keyword>
<organism evidence="2 3">
    <name type="scientific">Protea cynaroides</name>
    <dbReference type="NCBI Taxonomy" id="273540"/>
    <lineage>
        <taxon>Eukaryota</taxon>
        <taxon>Viridiplantae</taxon>
        <taxon>Streptophyta</taxon>
        <taxon>Embryophyta</taxon>
        <taxon>Tracheophyta</taxon>
        <taxon>Spermatophyta</taxon>
        <taxon>Magnoliopsida</taxon>
        <taxon>Proteales</taxon>
        <taxon>Proteaceae</taxon>
        <taxon>Protea</taxon>
    </lineage>
</organism>
<feature type="region of interest" description="Disordered" evidence="1">
    <location>
        <begin position="55"/>
        <end position="96"/>
    </location>
</feature>
<feature type="compositionally biased region" description="Gly residues" evidence="1">
    <location>
        <begin position="61"/>
        <end position="79"/>
    </location>
</feature>